<dbReference type="KEGG" id="alim:106523987"/>
<evidence type="ECO:0000256" key="1">
    <source>
        <dbReference type="SAM" id="MobiDB-lite"/>
    </source>
</evidence>
<keyword evidence="2" id="KW-1185">Reference proteome</keyword>
<dbReference type="OrthoDB" id="8945572at2759"/>
<dbReference type="AlphaFoldDB" id="A0A2I4BZB5"/>
<feature type="compositionally biased region" description="Basic and acidic residues" evidence="1">
    <location>
        <begin position="155"/>
        <end position="170"/>
    </location>
</feature>
<proteinExistence type="predicted"/>
<feature type="region of interest" description="Disordered" evidence="1">
    <location>
        <begin position="1"/>
        <end position="30"/>
    </location>
</feature>
<dbReference type="GeneID" id="106523987"/>
<dbReference type="InParanoid" id="A0A2I4BZB5"/>
<evidence type="ECO:0000313" key="2">
    <source>
        <dbReference type="Proteomes" id="UP000192220"/>
    </source>
</evidence>
<sequence length="222" mass="24977">MSVGARSHTDLQMAGRTSGDDSLHKPFSVSSSGSINRGGLFGCGVTEEIKVLARTPRRPIRVVRPVSAVTSGGSFLHINHLQGELVRKRKECEDLKKENKHLSNEIHMERIMMRTESELTMRNLRNMNQELQLQVKELKQKLQQSQQRAASCSRTAEEAEGSRREAEKSRALAEARALRCQRDKEAAESDWRGLSEELQLLKQEVRGICTACSPFKPTEHGE</sequence>
<feature type="region of interest" description="Disordered" evidence="1">
    <location>
        <begin position="146"/>
        <end position="170"/>
    </location>
</feature>
<reference evidence="3" key="1">
    <citation type="submission" date="2025-08" db="UniProtKB">
        <authorList>
            <consortium name="RefSeq"/>
        </authorList>
    </citation>
    <scope>IDENTIFICATION</scope>
    <source>
        <strain evidence="3">Quisiro</strain>
        <tissue evidence="3">Liver</tissue>
    </source>
</reference>
<dbReference type="Proteomes" id="UP000192220">
    <property type="component" value="Unplaced"/>
</dbReference>
<name>A0A2I4BZB5_AUSLI</name>
<evidence type="ECO:0000313" key="3">
    <source>
        <dbReference type="RefSeq" id="XP_013873044.1"/>
    </source>
</evidence>
<dbReference type="RefSeq" id="XP_013873044.1">
    <property type="nucleotide sequence ID" value="XM_014017590.1"/>
</dbReference>
<protein>
    <submittedName>
        <fullName evidence="3">Uncharacterized protein LOC106523987</fullName>
    </submittedName>
</protein>
<gene>
    <name evidence="3" type="primary">LOC106523987</name>
</gene>
<organism evidence="2 3">
    <name type="scientific">Austrofundulus limnaeus</name>
    <name type="common">Annual killifish</name>
    <dbReference type="NCBI Taxonomy" id="52670"/>
    <lineage>
        <taxon>Eukaryota</taxon>
        <taxon>Metazoa</taxon>
        <taxon>Chordata</taxon>
        <taxon>Craniata</taxon>
        <taxon>Vertebrata</taxon>
        <taxon>Euteleostomi</taxon>
        <taxon>Actinopterygii</taxon>
        <taxon>Neopterygii</taxon>
        <taxon>Teleostei</taxon>
        <taxon>Neoteleostei</taxon>
        <taxon>Acanthomorphata</taxon>
        <taxon>Ovalentaria</taxon>
        <taxon>Atherinomorphae</taxon>
        <taxon>Cyprinodontiformes</taxon>
        <taxon>Rivulidae</taxon>
        <taxon>Austrofundulus</taxon>
    </lineage>
</organism>
<accession>A0A2I4BZB5</accession>